<evidence type="ECO:0008006" key="3">
    <source>
        <dbReference type="Google" id="ProtNLM"/>
    </source>
</evidence>
<keyword evidence="2" id="KW-1185">Reference proteome</keyword>
<reference evidence="1" key="1">
    <citation type="submission" date="2021-11" db="EMBL/GenBank/DDBJ databases">
        <title>Legionella maioricencis sp. nov., a new species isolated from hot water samples in Mallorca.</title>
        <authorList>
            <person name="Crespi S."/>
            <person name="Drasar V."/>
            <person name="Salva-Serra F."/>
            <person name="Jaen-Luchoro D."/>
            <person name="Pineiro-Iglesias B."/>
            <person name="Aliaga F."/>
            <person name="Fernandez-Juarez V."/>
            <person name="Coll G."/>
            <person name="Moore E.R.B."/>
            <person name="Bennasar-Figueras A."/>
        </authorList>
    </citation>
    <scope>NUCLEOTIDE SEQUENCE</scope>
    <source>
        <strain evidence="1">HCPI-6</strain>
    </source>
</reference>
<gene>
    <name evidence="1" type="ORF">LOX96_17255</name>
</gene>
<organism evidence="1 2">
    <name type="scientific">Legionella maioricensis</name>
    <dbReference type="NCBI Taxonomy" id="2896528"/>
    <lineage>
        <taxon>Bacteria</taxon>
        <taxon>Pseudomonadati</taxon>
        <taxon>Pseudomonadota</taxon>
        <taxon>Gammaproteobacteria</taxon>
        <taxon>Legionellales</taxon>
        <taxon>Legionellaceae</taxon>
        <taxon>Legionella</taxon>
    </lineage>
</organism>
<accession>A0A9X2D400</accession>
<sequence length="317" mass="34874">MQQFIKTIGIFLFICSFSKLGFAGPWFTGPILAPAGHTVARGHTNFEIYGLHVSTDGRYDDSGNIIHTPLFRSFVTNPILTHGFTDWLDVQLTVPYVFNSTLGVNYNRLTDITTALGIQLAEQKGSPKRADVRILIQETFPTGKFENLNPAFLGTDSTGLGSYQTLVGLDLQYLLEVFKTHYLRTRLILSHLYAAPVTVHGLNSYGGTVNTIGRIRGGSENDADLAFEFTLTQNWVAVMEGTITRGNSTVFNGILDFGNIGAPVNVGGGHYYSKTLAPALEYNFNENVGIIGGVWFPVSGRNTSHFRTYVLALNAYW</sequence>
<protein>
    <recommendedName>
        <fullName evidence="3">Fe-S protein</fullName>
    </recommendedName>
</protein>
<proteinExistence type="predicted"/>
<dbReference type="AlphaFoldDB" id="A0A9X2D400"/>
<comment type="caution">
    <text evidence="1">The sequence shown here is derived from an EMBL/GenBank/DDBJ whole genome shotgun (WGS) entry which is preliminary data.</text>
</comment>
<dbReference type="EMBL" id="JAJKBJ010000046">
    <property type="protein sequence ID" value="MCL9685848.1"/>
    <property type="molecule type" value="Genomic_DNA"/>
</dbReference>
<dbReference type="Proteomes" id="UP001139721">
    <property type="component" value="Unassembled WGS sequence"/>
</dbReference>
<evidence type="ECO:0000313" key="1">
    <source>
        <dbReference type="EMBL" id="MCL9685848.1"/>
    </source>
</evidence>
<dbReference type="RefSeq" id="WP_250424731.1">
    <property type="nucleotide sequence ID" value="NZ_JAJKBJ010000046.1"/>
</dbReference>
<name>A0A9X2D400_9GAMM</name>
<evidence type="ECO:0000313" key="2">
    <source>
        <dbReference type="Proteomes" id="UP001139721"/>
    </source>
</evidence>